<keyword evidence="1" id="KW-0472">Membrane</keyword>
<name>D3Q6Y9_STANL</name>
<feature type="domain" description="Type VII secretion system protein EccE" evidence="2">
    <location>
        <begin position="195"/>
        <end position="294"/>
    </location>
</feature>
<dbReference type="HOGENOM" id="CLU_043760_0_0_11"/>
<protein>
    <recommendedName>
        <fullName evidence="2">Type VII secretion system protein EccE domain-containing protein</fullName>
    </recommendedName>
</protein>
<feature type="transmembrane region" description="Helical" evidence="1">
    <location>
        <begin position="21"/>
        <end position="40"/>
    </location>
</feature>
<dbReference type="AlphaFoldDB" id="D3Q6Y9"/>
<keyword evidence="1" id="KW-0812">Transmembrane</keyword>
<dbReference type="KEGG" id="sna:Snas_0675"/>
<evidence type="ECO:0000313" key="4">
    <source>
        <dbReference type="Proteomes" id="UP000000844"/>
    </source>
</evidence>
<dbReference type="RefSeq" id="WP_013015959.1">
    <property type="nucleotide sequence ID" value="NC_013947.1"/>
</dbReference>
<organism evidence="3 4">
    <name type="scientific">Stackebrandtia nassauensis (strain DSM 44728 / CIP 108903 / NRRL B-16338 / NBRC 102104 / LLR-40K-21)</name>
    <dbReference type="NCBI Taxonomy" id="446470"/>
    <lineage>
        <taxon>Bacteria</taxon>
        <taxon>Bacillati</taxon>
        <taxon>Actinomycetota</taxon>
        <taxon>Actinomycetes</taxon>
        <taxon>Glycomycetales</taxon>
        <taxon>Glycomycetaceae</taxon>
        <taxon>Stackebrandtia</taxon>
    </lineage>
</organism>
<keyword evidence="4" id="KW-1185">Reference proteome</keyword>
<dbReference type="Proteomes" id="UP000000844">
    <property type="component" value="Chromosome"/>
</dbReference>
<dbReference type="STRING" id="446470.Snas_0675"/>
<evidence type="ECO:0000259" key="2">
    <source>
        <dbReference type="Pfam" id="PF11203"/>
    </source>
</evidence>
<evidence type="ECO:0000313" key="3">
    <source>
        <dbReference type="EMBL" id="ADD40388.1"/>
    </source>
</evidence>
<dbReference type="InterPro" id="IPR050051">
    <property type="entry name" value="EccE_dom"/>
</dbReference>
<gene>
    <name evidence="3" type="ordered locus">Snas_0675</name>
</gene>
<proteinExistence type="predicted"/>
<dbReference type="Pfam" id="PF11203">
    <property type="entry name" value="EccE"/>
    <property type="match status" value="1"/>
</dbReference>
<feature type="transmembrane region" description="Helical" evidence="1">
    <location>
        <begin position="46"/>
        <end position="68"/>
    </location>
</feature>
<sequence>MAATIGLEPRRERLGIGPVGLGRLVACEVLAAASAPAWLLPRPTGYIASGVAALAIAAIVLLSLRGVGHRLAVRFRQRGLRKRARVTPTKGDTLSALAPRLNIAGVIERDVEYGIGFDGNGWFVGIAIQDEDPGTPTGLSARTLGSVARVLLDPAATVSGIQIVSHLIPAPSAELDPDAACIESYRELLGDDPTVSHHTTWVAIRLDVTDAYTVAEERGGGVEGARRAVTAMTGRLLKRLTDAGVGHRVLGADGLRVVLTHSVSGETVSASLAERAVEEWSGWRIGSQLNVTFGIDGSVDDINGLRRLWTALAMVSASFSTLSVTLRPWRRGGTSETEITVESLLRVAYDDEVDDGVAAELTDAARECGIRLWRFDGEQAVAAYASAPTGGGYPGR</sequence>
<evidence type="ECO:0000256" key="1">
    <source>
        <dbReference type="SAM" id="Phobius"/>
    </source>
</evidence>
<dbReference type="OrthoDB" id="4152590at2"/>
<dbReference type="EMBL" id="CP001778">
    <property type="protein sequence ID" value="ADD40388.1"/>
    <property type="molecule type" value="Genomic_DNA"/>
</dbReference>
<keyword evidence="1" id="KW-1133">Transmembrane helix</keyword>
<dbReference type="eggNOG" id="ENOG50331Q0">
    <property type="taxonomic scope" value="Bacteria"/>
</dbReference>
<reference evidence="3 4" key="1">
    <citation type="journal article" date="2009" name="Stand. Genomic Sci.">
        <title>Complete genome sequence of Stackebrandtia nassauensis type strain (LLR-40K-21).</title>
        <authorList>
            <person name="Munk C."/>
            <person name="Lapidus A."/>
            <person name="Copeland A."/>
            <person name="Jando M."/>
            <person name="Mayilraj S."/>
            <person name="Glavina Del Rio T."/>
            <person name="Nolan M."/>
            <person name="Chen F."/>
            <person name="Lucas S."/>
            <person name="Tice H."/>
            <person name="Cheng J.F."/>
            <person name="Han C."/>
            <person name="Detter J.C."/>
            <person name="Bruce D."/>
            <person name="Goodwin L."/>
            <person name="Chain P."/>
            <person name="Pitluck S."/>
            <person name="Goker M."/>
            <person name="Ovchinikova G."/>
            <person name="Pati A."/>
            <person name="Ivanova N."/>
            <person name="Mavromatis K."/>
            <person name="Chen A."/>
            <person name="Palaniappan K."/>
            <person name="Land M."/>
            <person name="Hauser L."/>
            <person name="Chang Y.J."/>
            <person name="Jeffries C.D."/>
            <person name="Bristow J."/>
            <person name="Eisen J.A."/>
            <person name="Markowitz V."/>
            <person name="Hugenholtz P."/>
            <person name="Kyrpides N.C."/>
            <person name="Klenk H.P."/>
        </authorList>
    </citation>
    <scope>NUCLEOTIDE SEQUENCE [LARGE SCALE GENOMIC DNA]</scope>
    <source>
        <strain evidence="4">DSM 44728 / CIP 108903 / NRRL B-16338 / NBRC 102104 / LLR-40K-21</strain>
    </source>
</reference>
<accession>D3Q6Y9</accession>